<gene>
    <name evidence="2" type="ORF">MGAL_10B056229</name>
</gene>
<reference evidence="2" key="1">
    <citation type="submission" date="2018-11" db="EMBL/GenBank/DDBJ databases">
        <authorList>
            <person name="Alioto T."/>
            <person name="Alioto T."/>
        </authorList>
    </citation>
    <scope>NUCLEOTIDE SEQUENCE</scope>
</reference>
<proteinExistence type="predicted"/>
<feature type="region of interest" description="Disordered" evidence="1">
    <location>
        <begin position="150"/>
        <end position="171"/>
    </location>
</feature>
<organism evidence="2 3">
    <name type="scientific">Mytilus galloprovincialis</name>
    <name type="common">Mediterranean mussel</name>
    <dbReference type="NCBI Taxonomy" id="29158"/>
    <lineage>
        <taxon>Eukaryota</taxon>
        <taxon>Metazoa</taxon>
        <taxon>Spiralia</taxon>
        <taxon>Lophotrochozoa</taxon>
        <taxon>Mollusca</taxon>
        <taxon>Bivalvia</taxon>
        <taxon>Autobranchia</taxon>
        <taxon>Pteriomorphia</taxon>
        <taxon>Mytilida</taxon>
        <taxon>Mytiloidea</taxon>
        <taxon>Mytilidae</taxon>
        <taxon>Mytilinae</taxon>
        <taxon>Mytilus</taxon>
    </lineage>
</organism>
<evidence type="ECO:0000313" key="3">
    <source>
        <dbReference type="Proteomes" id="UP000596742"/>
    </source>
</evidence>
<sequence length="190" mass="20654">MYDDMQIPTPVINGPPAPLLPVIIGPPALLPPVINGLQTPLPPILNGPPAPLPPVINGPPAALPPVLNGPPAPRPPVFNGAPAPRPQAQLRRSNRLNNKPVGWILTPSAFYCPDPWYSRGMENACNQPISDLACKLKVLTDRSETRLLRLPDLSPPSVDHHRRPRGITLPPSLYRRSNPRRKTRLYSGGI</sequence>
<evidence type="ECO:0000313" key="2">
    <source>
        <dbReference type="EMBL" id="VDI58719.1"/>
    </source>
</evidence>
<comment type="caution">
    <text evidence="2">The sequence shown here is derived from an EMBL/GenBank/DDBJ whole genome shotgun (WGS) entry which is preliminary data.</text>
</comment>
<keyword evidence="3" id="KW-1185">Reference proteome</keyword>
<evidence type="ECO:0000256" key="1">
    <source>
        <dbReference type="SAM" id="MobiDB-lite"/>
    </source>
</evidence>
<dbReference type="Proteomes" id="UP000596742">
    <property type="component" value="Unassembled WGS sequence"/>
</dbReference>
<accession>A0A8B6G507</accession>
<dbReference type="EMBL" id="UYJE01007870">
    <property type="protein sequence ID" value="VDI58719.1"/>
    <property type="molecule type" value="Genomic_DNA"/>
</dbReference>
<name>A0A8B6G507_MYTGA</name>
<dbReference type="AlphaFoldDB" id="A0A8B6G507"/>
<protein>
    <submittedName>
        <fullName evidence="2">Uncharacterized protein</fullName>
    </submittedName>
</protein>